<dbReference type="Proteomes" id="UP000694843">
    <property type="component" value="Unplaced"/>
</dbReference>
<dbReference type="InterPro" id="IPR055470">
    <property type="entry name" value="DUF7042"/>
</dbReference>
<feature type="domain" description="DUF7042" evidence="3">
    <location>
        <begin position="146"/>
        <end position="274"/>
    </location>
</feature>
<evidence type="ECO:0000313" key="8">
    <source>
        <dbReference type="RefSeq" id="XP_018022675.1"/>
    </source>
</evidence>
<proteinExistence type="predicted"/>
<feature type="region of interest" description="Disordered" evidence="1">
    <location>
        <begin position="524"/>
        <end position="549"/>
    </location>
</feature>
<feature type="chain" id="PRO_5034288676" evidence="2">
    <location>
        <begin position="21"/>
        <end position="609"/>
    </location>
</feature>
<organism evidence="7 8">
    <name type="scientific">Hyalella azteca</name>
    <name type="common">Amphipod</name>
    <dbReference type="NCBI Taxonomy" id="294128"/>
    <lineage>
        <taxon>Eukaryota</taxon>
        <taxon>Metazoa</taxon>
        <taxon>Ecdysozoa</taxon>
        <taxon>Arthropoda</taxon>
        <taxon>Crustacea</taxon>
        <taxon>Multicrustacea</taxon>
        <taxon>Malacostraca</taxon>
        <taxon>Eumalacostraca</taxon>
        <taxon>Peracarida</taxon>
        <taxon>Amphipoda</taxon>
        <taxon>Senticaudata</taxon>
        <taxon>Talitrida</taxon>
        <taxon>Talitroidea</taxon>
        <taxon>Hyalellidae</taxon>
        <taxon>Hyalella</taxon>
    </lineage>
</organism>
<dbReference type="InterPro" id="IPR055473">
    <property type="entry name" value="DUF7045"/>
</dbReference>
<sequence>MKWLLLTAFTLVMFLPSGETACYFPVEYQGVFETQSATTDAKLHKYSSITILPDAIPGWGVCKSRHGLSVVLHDRTTGRDCFRCFHVLLRSPNVIQVYTEPSSQCYQNEVSARASCPSELDISTQRVNEIMLYKNKTFTFEGTIERVFCPINGAYDFTYDVNDGLETVNECPQSTSALQNCPRGSELSLNFQRCTFSDVQMSLRCLGDWPGRDGARYLALLDTSPQSPDQPRYRCAMYIEDETTGVINLSFSVDATCNNQLKSPYQGYETMVLTPRAVVQPPNEVKSHACVFPDWARGKWQNLEILRHDVRLKDKTSDRVFQMECLSQHAPHGERYAVFARDQCGREEFTCIWIKKRAVNVIEFQMSNYPSDHYNQSQVCADAMFVGQHWSTEGRVGEHEVPSCPIQGEHSGVLPDATDLCAKLVSDCSSPQRMHYTVASCSNSSEVYEDREYRCLGRWSEGGVTYTYTHRIDVDTYECFAGVVVNTKEIFIIEAGTSCLRGLQPLAHGMKLVQRATCSDLRERAAATSTTTTSPATATASPNAPDNREAEMHPWWRDAARNPWQKNPRITTGRPYAVDQRPHLSSGQSFVLHWWLWLPTLMILAFSTS</sequence>
<dbReference type="InterPro" id="IPR055472">
    <property type="entry name" value="DUF7044"/>
</dbReference>
<dbReference type="Pfam" id="PF23073">
    <property type="entry name" value="DUF7045"/>
    <property type="match status" value="1"/>
</dbReference>
<keyword evidence="2" id="KW-0732">Signal</keyword>
<feature type="signal peptide" evidence="2">
    <location>
        <begin position="1"/>
        <end position="20"/>
    </location>
</feature>
<dbReference type="RefSeq" id="XP_018022675.1">
    <property type="nucleotide sequence ID" value="XM_018167186.2"/>
</dbReference>
<evidence type="ECO:0000313" key="7">
    <source>
        <dbReference type="Proteomes" id="UP000694843"/>
    </source>
</evidence>
<gene>
    <name evidence="8" type="primary">LOC108678720</name>
</gene>
<dbReference type="AlphaFoldDB" id="A0A8B7P9M2"/>
<feature type="domain" description="DUF7043" evidence="4">
    <location>
        <begin position="287"/>
        <end position="392"/>
    </location>
</feature>
<dbReference type="PANTHER" id="PTHR22255">
    <property type="entry name" value="LP06548P"/>
    <property type="match status" value="1"/>
</dbReference>
<dbReference type="GeneID" id="108678720"/>
<evidence type="ECO:0000256" key="2">
    <source>
        <dbReference type="SAM" id="SignalP"/>
    </source>
</evidence>
<dbReference type="PANTHER" id="PTHR22255:SF4">
    <property type="entry name" value="CATION-INDEPENDENT MANNOSE-6-PHOSPHATE RECEPTOR"/>
    <property type="match status" value="1"/>
</dbReference>
<protein>
    <submittedName>
        <fullName evidence="8">Uncharacterized protein LOC108678720 isoform X2</fullName>
    </submittedName>
</protein>
<feature type="domain" description="DUF7045" evidence="6">
    <location>
        <begin position="404"/>
        <end position="504"/>
    </location>
</feature>
<name>A0A8B7P9M2_HYAAZ</name>
<feature type="domain" description="DUF7044" evidence="5">
    <location>
        <begin position="21"/>
        <end position="118"/>
    </location>
</feature>
<reference evidence="8" key="1">
    <citation type="submission" date="2025-08" db="UniProtKB">
        <authorList>
            <consortium name="RefSeq"/>
        </authorList>
    </citation>
    <scope>IDENTIFICATION</scope>
    <source>
        <tissue evidence="8">Whole organism</tissue>
    </source>
</reference>
<feature type="compositionally biased region" description="Low complexity" evidence="1">
    <location>
        <begin position="526"/>
        <end position="545"/>
    </location>
</feature>
<keyword evidence="7" id="KW-1185">Reference proteome</keyword>
<evidence type="ECO:0000256" key="1">
    <source>
        <dbReference type="SAM" id="MobiDB-lite"/>
    </source>
</evidence>
<evidence type="ECO:0000259" key="6">
    <source>
        <dbReference type="Pfam" id="PF23073"/>
    </source>
</evidence>
<dbReference type="OrthoDB" id="6380161at2759"/>
<dbReference type="InterPro" id="IPR055471">
    <property type="entry name" value="DUF7043"/>
</dbReference>
<evidence type="ECO:0000259" key="3">
    <source>
        <dbReference type="Pfam" id="PF23069"/>
    </source>
</evidence>
<dbReference type="Pfam" id="PF23070">
    <property type="entry name" value="DUF7043"/>
    <property type="match status" value="1"/>
</dbReference>
<dbReference type="Pfam" id="PF23071">
    <property type="entry name" value="DUF7044"/>
    <property type="match status" value="1"/>
</dbReference>
<evidence type="ECO:0000259" key="5">
    <source>
        <dbReference type="Pfam" id="PF23071"/>
    </source>
</evidence>
<accession>A0A8B7P9M2</accession>
<dbReference type="Pfam" id="PF23069">
    <property type="entry name" value="DUF7042"/>
    <property type="match status" value="1"/>
</dbReference>
<evidence type="ECO:0000259" key="4">
    <source>
        <dbReference type="Pfam" id="PF23070"/>
    </source>
</evidence>